<comment type="similarity">
    <text evidence="2">Belongs to the drug/metabolite transporter (DMT) superfamily. Small multidrug resistance (SMR) (TC 2.A.7.1) family.</text>
</comment>
<accession>A0A2T2WQA3</accession>
<dbReference type="Gene3D" id="1.10.3730.20">
    <property type="match status" value="1"/>
</dbReference>
<evidence type="ECO:0000259" key="4">
    <source>
        <dbReference type="Pfam" id="PF00892"/>
    </source>
</evidence>
<dbReference type="Proteomes" id="UP000242699">
    <property type="component" value="Unassembled WGS sequence"/>
</dbReference>
<evidence type="ECO:0000256" key="2">
    <source>
        <dbReference type="RuleBase" id="RU003942"/>
    </source>
</evidence>
<evidence type="ECO:0000313" key="5">
    <source>
        <dbReference type="EMBL" id="PSR24412.1"/>
    </source>
</evidence>
<comment type="subcellular location">
    <subcellularLocation>
        <location evidence="2">Cell membrane</location>
        <topology evidence="2">Multi-pass membrane protein</topology>
    </subcellularLocation>
</comment>
<protein>
    <recommendedName>
        <fullName evidence="4">EamA domain-containing protein</fullName>
    </recommendedName>
</protein>
<dbReference type="InterPro" id="IPR000620">
    <property type="entry name" value="EamA_dom"/>
</dbReference>
<sequence>MSELVAGLVLASALLHLTWNLLVRHEPGSLKFVWYLTLAGGLLATVAALALGFSPDFHRVWPWLSGTIIAHAFYFSGLAHAYKEGDLGDIYPATRGGGILGTVLLAGLLLQQPIPLVTLCGILVVALAVMVPAFRARWTLSRMSWTLLVMASIAVYSTTDSHGVHLLSPIPYIACQFLGTAVVLTPWALKDRTVVRVHVAAGAGLMSMISYLLILYAYQRTAAAPVLALRQIGIALSPWMGWLFLRERMRRDALWISIAIAIGAALIVMG</sequence>
<dbReference type="GO" id="GO:0022857">
    <property type="term" value="F:transmembrane transporter activity"/>
    <property type="evidence" value="ECO:0007669"/>
    <property type="project" value="InterPro"/>
</dbReference>
<dbReference type="Pfam" id="PF00892">
    <property type="entry name" value="EamA"/>
    <property type="match status" value="1"/>
</dbReference>
<dbReference type="InterPro" id="IPR045324">
    <property type="entry name" value="Small_multidrug_res"/>
</dbReference>
<dbReference type="InterPro" id="IPR037185">
    <property type="entry name" value="EmrE-like"/>
</dbReference>
<feature type="transmembrane region" description="Helical" evidence="3">
    <location>
        <begin position="196"/>
        <end position="218"/>
    </location>
</feature>
<feature type="transmembrane region" description="Helical" evidence="3">
    <location>
        <begin position="170"/>
        <end position="189"/>
    </location>
</feature>
<name>A0A2T2WQA3_9FIRM</name>
<dbReference type="GO" id="GO:0005886">
    <property type="term" value="C:plasma membrane"/>
    <property type="evidence" value="ECO:0007669"/>
    <property type="project" value="UniProtKB-SubCell"/>
</dbReference>
<evidence type="ECO:0000256" key="1">
    <source>
        <dbReference type="ARBA" id="ARBA00007362"/>
    </source>
</evidence>
<feature type="transmembrane region" description="Helical" evidence="3">
    <location>
        <begin position="140"/>
        <end position="158"/>
    </location>
</feature>
<keyword evidence="3" id="KW-1133">Transmembrane helix</keyword>
<dbReference type="Pfam" id="PF00893">
    <property type="entry name" value="Multi_Drug_Res"/>
    <property type="match status" value="1"/>
</dbReference>
<evidence type="ECO:0000313" key="6">
    <source>
        <dbReference type="Proteomes" id="UP000242699"/>
    </source>
</evidence>
<feature type="transmembrane region" description="Helical" evidence="3">
    <location>
        <begin position="252"/>
        <end position="269"/>
    </location>
</feature>
<comment type="similarity">
    <text evidence="1">Belongs to the EamA transporter family.</text>
</comment>
<feature type="transmembrane region" description="Helical" evidence="3">
    <location>
        <begin position="224"/>
        <end position="245"/>
    </location>
</feature>
<reference evidence="5 6" key="1">
    <citation type="journal article" date="2014" name="BMC Genomics">
        <title>Comparison of environmental and isolate Sulfobacillus genomes reveals diverse carbon, sulfur, nitrogen, and hydrogen metabolisms.</title>
        <authorList>
            <person name="Justice N.B."/>
            <person name="Norman A."/>
            <person name="Brown C.T."/>
            <person name="Singh A."/>
            <person name="Thomas B.C."/>
            <person name="Banfield J.F."/>
        </authorList>
    </citation>
    <scope>NUCLEOTIDE SEQUENCE [LARGE SCALE GENOMIC DNA]</scope>
    <source>
        <strain evidence="5">AMDSBA1</strain>
    </source>
</reference>
<dbReference type="SUPFAM" id="SSF103481">
    <property type="entry name" value="Multidrug resistance efflux transporter EmrE"/>
    <property type="match status" value="2"/>
</dbReference>
<feature type="domain" description="EamA" evidence="4">
    <location>
        <begin position="143"/>
        <end position="268"/>
    </location>
</feature>
<comment type="caution">
    <text evidence="5">The sequence shown here is derived from an EMBL/GenBank/DDBJ whole genome shotgun (WGS) entry which is preliminary data.</text>
</comment>
<dbReference type="EMBL" id="PXYT01000079">
    <property type="protein sequence ID" value="PSR24412.1"/>
    <property type="molecule type" value="Genomic_DNA"/>
</dbReference>
<proteinExistence type="inferred from homology"/>
<dbReference type="AlphaFoldDB" id="A0A2T2WQA3"/>
<feature type="transmembrane region" description="Helical" evidence="3">
    <location>
        <begin position="60"/>
        <end position="82"/>
    </location>
</feature>
<feature type="transmembrane region" description="Helical" evidence="3">
    <location>
        <begin position="114"/>
        <end position="133"/>
    </location>
</feature>
<keyword evidence="3" id="KW-0472">Membrane</keyword>
<feature type="transmembrane region" description="Helical" evidence="3">
    <location>
        <begin position="34"/>
        <end position="53"/>
    </location>
</feature>
<evidence type="ECO:0000256" key="3">
    <source>
        <dbReference type="SAM" id="Phobius"/>
    </source>
</evidence>
<gene>
    <name evidence="5" type="ORF">C7B43_19080</name>
</gene>
<keyword evidence="2 3" id="KW-0812">Transmembrane</keyword>
<organism evidence="5 6">
    <name type="scientific">Sulfobacillus benefaciens</name>
    <dbReference type="NCBI Taxonomy" id="453960"/>
    <lineage>
        <taxon>Bacteria</taxon>
        <taxon>Bacillati</taxon>
        <taxon>Bacillota</taxon>
        <taxon>Clostridia</taxon>
        <taxon>Eubacteriales</taxon>
        <taxon>Clostridiales Family XVII. Incertae Sedis</taxon>
        <taxon>Sulfobacillus</taxon>
    </lineage>
</organism>